<organism evidence="4 5">
    <name type="scientific">Hibiscus syriacus</name>
    <name type="common">Rose of Sharon</name>
    <dbReference type="NCBI Taxonomy" id="106335"/>
    <lineage>
        <taxon>Eukaryota</taxon>
        <taxon>Viridiplantae</taxon>
        <taxon>Streptophyta</taxon>
        <taxon>Embryophyta</taxon>
        <taxon>Tracheophyta</taxon>
        <taxon>Spermatophyta</taxon>
        <taxon>Magnoliopsida</taxon>
        <taxon>eudicotyledons</taxon>
        <taxon>Gunneridae</taxon>
        <taxon>Pentapetalae</taxon>
        <taxon>rosids</taxon>
        <taxon>malvids</taxon>
        <taxon>Malvales</taxon>
        <taxon>Malvaceae</taxon>
        <taxon>Malvoideae</taxon>
        <taxon>Hibiscus</taxon>
    </lineage>
</organism>
<dbReference type="InterPro" id="IPR036291">
    <property type="entry name" value="NAD(P)-bd_dom_sf"/>
</dbReference>
<keyword evidence="2" id="KW-0560">Oxidoreductase</keyword>
<protein>
    <submittedName>
        <fullName evidence="4">Bifunctional dihydroflavonol 4-reductase/flavanone 4-reductase</fullName>
    </submittedName>
</protein>
<dbReference type="Proteomes" id="UP000436088">
    <property type="component" value="Unassembled WGS sequence"/>
</dbReference>
<sequence length="118" mass="12709">MGREKGPVCVTGGTGYIGSWLIKVLFEQGYSVHTTVRPDPDNKRDLSFLTSLPGADGRHKIFRADLSHPESYDAAIQGCKGVLHVAAPMDFEDNEPEAVVTQRAVDGALGILKACLIL</sequence>
<reference evidence="4" key="1">
    <citation type="submission" date="2019-09" db="EMBL/GenBank/DDBJ databases">
        <title>Draft genome information of white flower Hibiscus syriacus.</title>
        <authorList>
            <person name="Kim Y.-M."/>
        </authorList>
    </citation>
    <scope>NUCLEOTIDE SEQUENCE [LARGE SCALE GENOMIC DNA]</scope>
    <source>
        <strain evidence="4">YM2019G1</strain>
    </source>
</reference>
<dbReference type="GO" id="GO:0016616">
    <property type="term" value="F:oxidoreductase activity, acting on the CH-OH group of donors, NAD or NADP as acceptor"/>
    <property type="evidence" value="ECO:0007669"/>
    <property type="project" value="TreeGrafter"/>
</dbReference>
<dbReference type="InterPro" id="IPR016040">
    <property type="entry name" value="NAD(P)-bd_dom"/>
</dbReference>
<dbReference type="AlphaFoldDB" id="A0A6A3A5V2"/>
<keyword evidence="5" id="KW-1185">Reference proteome</keyword>
<comment type="caution">
    <text evidence="4">The sequence shown here is derived from an EMBL/GenBank/DDBJ whole genome shotgun (WGS) entry which is preliminary data.</text>
</comment>
<dbReference type="SUPFAM" id="SSF51735">
    <property type="entry name" value="NAD(P)-binding Rossmann-fold domains"/>
    <property type="match status" value="1"/>
</dbReference>
<dbReference type="InterPro" id="IPR050425">
    <property type="entry name" value="NAD(P)_dehydrat-like"/>
</dbReference>
<dbReference type="OrthoDB" id="2735536at2759"/>
<gene>
    <name evidence="4" type="ORF">F3Y22_tig00110570pilonHSYRG00098</name>
</gene>
<dbReference type="PANTHER" id="PTHR10366:SF668">
    <property type="entry name" value="VESTITONE REDUCTASE-LIKE"/>
    <property type="match status" value="1"/>
</dbReference>
<name>A0A6A3A5V2_HIBSY</name>
<evidence type="ECO:0000256" key="2">
    <source>
        <dbReference type="ARBA" id="ARBA00023002"/>
    </source>
</evidence>
<evidence type="ECO:0000313" key="4">
    <source>
        <dbReference type="EMBL" id="KAE8699724.1"/>
    </source>
</evidence>
<feature type="domain" description="NAD(P)-binding" evidence="3">
    <location>
        <begin position="10"/>
        <end position="115"/>
    </location>
</feature>
<dbReference type="PANTHER" id="PTHR10366">
    <property type="entry name" value="NAD DEPENDENT EPIMERASE/DEHYDRATASE"/>
    <property type="match status" value="1"/>
</dbReference>
<dbReference type="EMBL" id="VEPZ02001034">
    <property type="protein sequence ID" value="KAE8699724.1"/>
    <property type="molecule type" value="Genomic_DNA"/>
</dbReference>
<evidence type="ECO:0000256" key="1">
    <source>
        <dbReference type="ARBA" id="ARBA00022857"/>
    </source>
</evidence>
<evidence type="ECO:0000313" key="5">
    <source>
        <dbReference type="Proteomes" id="UP000436088"/>
    </source>
</evidence>
<dbReference type="Pfam" id="PF16363">
    <property type="entry name" value="GDP_Man_Dehyd"/>
    <property type="match status" value="1"/>
</dbReference>
<dbReference type="Gene3D" id="3.40.50.720">
    <property type="entry name" value="NAD(P)-binding Rossmann-like Domain"/>
    <property type="match status" value="1"/>
</dbReference>
<evidence type="ECO:0000259" key="3">
    <source>
        <dbReference type="Pfam" id="PF16363"/>
    </source>
</evidence>
<accession>A0A6A3A5V2</accession>
<keyword evidence="1" id="KW-0521">NADP</keyword>
<proteinExistence type="predicted"/>